<dbReference type="EMBL" id="VHJK01000002">
    <property type="protein sequence ID" value="TRD10037.1"/>
    <property type="molecule type" value="Genomic_DNA"/>
</dbReference>
<gene>
    <name evidence="1" type="ORF">FGU71_13660</name>
</gene>
<name>A0A547P7C0_9SPHN</name>
<accession>A0A547P7C0</accession>
<dbReference type="InterPro" id="IPR010428">
    <property type="entry name" value="Zincin_1"/>
</dbReference>
<dbReference type="Pfam" id="PF06262">
    <property type="entry name" value="Zincin_1"/>
    <property type="match status" value="1"/>
</dbReference>
<reference evidence="1 2" key="1">
    <citation type="submission" date="2019-06" db="EMBL/GenBank/DDBJ databases">
        <title>Erythrobacter insulae sp. nov., isolated from a tidal flat.</title>
        <authorList>
            <person name="Yoon J.-H."/>
        </authorList>
    </citation>
    <scope>NUCLEOTIDE SEQUENCE [LARGE SCALE GENOMIC DNA]</scope>
    <source>
        <strain evidence="1 2">JBTF-M21</strain>
    </source>
</reference>
<comment type="caution">
    <text evidence="1">The sequence shown here is derived from an EMBL/GenBank/DDBJ whole genome shotgun (WGS) entry which is preliminary data.</text>
</comment>
<dbReference type="Gene3D" id="3.30.2010.20">
    <property type="match status" value="1"/>
</dbReference>
<evidence type="ECO:0000313" key="1">
    <source>
        <dbReference type="EMBL" id="TRD10037.1"/>
    </source>
</evidence>
<dbReference type="Proteomes" id="UP000316343">
    <property type="component" value="Unassembled WGS sequence"/>
</dbReference>
<dbReference type="InterPro" id="IPR038555">
    <property type="entry name" value="Zincin_1_sf"/>
</dbReference>
<dbReference type="CDD" id="cd12952">
    <property type="entry name" value="MMP_ACEL2062"/>
    <property type="match status" value="1"/>
</dbReference>
<protein>
    <submittedName>
        <fullName evidence="1">Metallopeptidase family protein</fullName>
    </submittedName>
</protein>
<dbReference type="OrthoDB" id="9806895at2"/>
<sequence>MIRRFAESLRYSPDAFEQAAQAAVNQLPAEFREKLSNVALRIEEFATPDQLAAVNIQDRWHLTGLYEGVPLTEQSSWATGTLPPVISLFRQPLLLELRQTGVVFEELVRHVVIHEAGHHFGFSDEDMHALEDSVPD</sequence>
<dbReference type="AlphaFoldDB" id="A0A547P7C0"/>
<evidence type="ECO:0000313" key="2">
    <source>
        <dbReference type="Proteomes" id="UP000316343"/>
    </source>
</evidence>
<organism evidence="1 2">
    <name type="scientific">Erythrobacter insulae</name>
    <dbReference type="NCBI Taxonomy" id="2584124"/>
    <lineage>
        <taxon>Bacteria</taxon>
        <taxon>Pseudomonadati</taxon>
        <taxon>Pseudomonadota</taxon>
        <taxon>Alphaproteobacteria</taxon>
        <taxon>Sphingomonadales</taxon>
        <taxon>Erythrobacteraceae</taxon>
        <taxon>Erythrobacter/Porphyrobacter group</taxon>
        <taxon>Erythrobacter</taxon>
    </lineage>
</organism>
<proteinExistence type="predicted"/>
<dbReference type="RefSeq" id="WP_142789327.1">
    <property type="nucleotide sequence ID" value="NZ_VHJK01000002.1"/>
</dbReference>
<keyword evidence="2" id="KW-1185">Reference proteome</keyword>
<dbReference type="SUPFAM" id="SSF55486">
    <property type="entry name" value="Metalloproteases ('zincins'), catalytic domain"/>
    <property type="match status" value="1"/>
</dbReference>